<keyword evidence="1" id="KW-0732">Signal</keyword>
<feature type="chain" id="PRO_5017485736" evidence="1">
    <location>
        <begin position="18"/>
        <end position="146"/>
    </location>
</feature>
<protein>
    <submittedName>
        <fullName evidence="2">Uncharacterized protein</fullName>
    </submittedName>
</protein>
<gene>
    <name evidence="2" type="ORF">TARUN_9374</name>
</gene>
<accession>A0A395NAF0</accession>
<evidence type="ECO:0000256" key="1">
    <source>
        <dbReference type="SAM" id="SignalP"/>
    </source>
</evidence>
<evidence type="ECO:0000313" key="2">
    <source>
        <dbReference type="EMBL" id="RFU72884.1"/>
    </source>
</evidence>
<sequence length="146" mass="15672">MLFKSLLLIMAISLASAEEEISRPGRPCGFKIAPCPFDMKCVPDNPYCPNGNNCPGHCEFKNQYPSCGGFTPRPHLCDRKSTCQDDPRLPPNCGMACDIPGICIPRDAPFCGGFAGFACPEGLFCYDARDDCDPEHGGADCGGICL</sequence>
<proteinExistence type="predicted"/>
<dbReference type="EMBL" id="PXOA01000754">
    <property type="protein sequence ID" value="RFU72884.1"/>
    <property type="molecule type" value="Genomic_DNA"/>
</dbReference>
<organism evidence="2 3">
    <name type="scientific">Trichoderma arundinaceum</name>
    <dbReference type="NCBI Taxonomy" id="490622"/>
    <lineage>
        <taxon>Eukaryota</taxon>
        <taxon>Fungi</taxon>
        <taxon>Dikarya</taxon>
        <taxon>Ascomycota</taxon>
        <taxon>Pezizomycotina</taxon>
        <taxon>Sordariomycetes</taxon>
        <taxon>Hypocreomycetidae</taxon>
        <taxon>Hypocreales</taxon>
        <taxon>Hypocreaceae</taxon>
        <taxon>Trichoderma</taxon>
    </lineage>
</organism>
<evidence type="ECO:0000313" key="3">
    <source>
        <dbReference type="Proteomes" id="UP000266272"/>
    </source>
</evidence>
<comment type="caution">
    <text evidence="2">The sequence shown here is derived from an EMBL/GenBank/DDBJ whole genome shotgun (WGS) entry which is preliminary data.</text>
</comment>
<name>A0A395NAF0_TRIAR</name>
<dbReference type="Proteomes" id="UP000266272">
    <property type="component" value="Unassembled WGS sequence"/>
</dbReference>
<dbReference type="OrthoDB" id="3799394at2759"/>
<feature type="signal peptide" evidence="1">
    <location>
        <begin position="1"/>
        <end position="17"/>
    </location>
</feature>
<dbReference type="AlphaFoldDB" id="A0A395NAF0"/>
<keyword evidence="3" id="KW-1185">Reference proteome</keyword>
<reference evidence="2 3" key="1">
    <citation type="journal article" date="2018" name="PLoS Pathog.">
        <title>Evolution of structural diversity of trichothecenes, a family of toxins produced by plant pathogenic and entomopathogenic fungi.</title>
        <authorList>
            <person name="Proctor R.H."/>
            <person name="McCormick S.P."/>
            <person name="Kim H.S."/>
            <person name="Cardoza R.E."/>
            <person name="Stanley A.M."/>
            <person name="Lindo L."/>
            <person name="Kelly A."/>
            <person name="Brown D.W."/>
            <person name="Lee T."/>
            <person name="Vaughan M.M."/>
            <person name="Alexander N.J."/>
            <person name="Busman M."/>
            <person name="Gutierrez S."/>
        </authorList>
    </citation>
    <scope>NUCLEOTIDE SEQUENCE [LARGE SCALE GENOMIC DNA]</scope>
    <source>
        <strain evidence="2 3">IBT 40837</strain>
    </source>
</reference>